<evidence type="ECO:0000256" key="7">
    <source>
        <dbReference type="SAM" id="Phobius"/>
    </source>
</evidence>
<feature type="transmembrane region" description="Helical" evidence="7">
    <location>
        <begin position="364"/>
        <end position="383"/>
    </location>
</feature>
<evidence type="ECO:0000256" key="5">
    <source>
        <dbReference type="ARBA" id="ARBA00023136"/>
    </source>
</evidence>
<proteinExistence type="inferred from homology"/>
<dbReference type="FunFam" id="1.20.1250.20:FF:000064">
    <property type="entry name" value="MFS allantoate transporter"/>
    <property type="match status" value="1"/>
</dbReference>
<dbReference type="Pfam" id="PF07690">
    <property type="entry name" value="MFS_1"/>
    <property type="match status" value="1"/>
</dbReference>
<feature type="transmembrane region" description="Helical" evidence="7">
    <location>
        <begin position="395"/>
        <end position="415"/>
    </location>
</feature>
<evidence type="ECO:0000313" key="10">
    <source>
        <dbReference type="Proteomes" id="UP000030752"/>
    </source>
</evidence>
<feature type="transmembrane region" description="Helical" evidence="7">
    <location>
        <begin position="80"/>
        <end position="101"/>
    </location>
</feature>
<dbReference type="GO" id="GO:0016020">
    <property type="term" value="C:membrane"/>
    <property type="evidence" value="ECO:0007669"/>
    <property type="project" value="UniProtKB-SubCell"/>
</dbReference>
<dbReference type="InterPro" id="IPR036259">
    <property type="entry name" value="MFS_trans_sf"/>
</dbReference>
<feature type="transmembrane region" description="Helical" evidence="7">
    <location>
        <begin position="306"/>
        <end position="326"/>
    </location>
</feature>
<sequence>MAVAATHTEKDIVSTTEDNGTVAYAIDPAEEKRVLRKIDRRVMPLMFLVFFFQFLDKQTINFASVFGMQQDLNVDGHEFSWAVSLFYFGLLAAQFPMTYFIGRFRVTIVVSIAVILWGTCEMCLAAPHNAVGLLSARFFLGFCEGVAAPGFVVITSNFYKRSEHPIRVAVWQGTNGVAQIVGGVLMYVIGQSDSLALASWRVIFIVCGAGTVGAGLLFTFLMPRDPSSATFLNEAERRIAIERLANDRATRDRNQFNSAQVKEAFMDPQTWFFFVFAFLTTMSSPILKFSSLVINGFGFSKFRTMLVGLPSGALQIITTWSAAFLMSYTKSFRCFSGILFSIIPLLGSILLLCLPASAGWGIVVSTWLAAQSSSLIQVSLSILASNVKGNTKKSAVSAIFFLAYSTGCIASPQLWQSQDAPRYTKGVIASIASWGLLMIALLAYYFIFRQVNLNREAEVRELEPTDGGKTELDMAVDVNSDLTDKQDRKFKYTL</sequence>
<dbReference type="AlphaFoldDB" id="W2RX73"/>
<evidence type="ECO:0000256" key="6">
    <source>
        <dbReference type="ARBA" id="ARBA00037968"/>
    </source>
</evidence>
<gene>
    <name evidence="9" type="ORF">HMPREF1541_03056</name>
</gene>
<dbReference type="Gene3D" id="1.20.1250.20">
    <property type="entry name" value="MFS general substrate transporter like domains"/>
    <property type="match status" value="1"/>
</dbReference>
<organism evidence="9 10">
    <name type="scientific">Cyphellophora europaea (strain CBS 101466)</name>
    <name type="common">Phialophora europaea</name>
    <dbReference type="NCBI Taxonomy" id="1220924"/>
    <lineage>
        <taxon>Eukaryota</taxon>
        <taxon>Fungi</taxon>
        <taxon>Dikarya</taxon>
        <taxon>Ascomycota</taxon>
        <taxon>Pezizomycotina</taxon>
        <taxon>Eurotiomycetes</taxon>
        <taxon>Chaetothyriomycetidae</taxon>
        <taxon>Chaetothyriales</taxon>
        <taxon>Cyphellophoraceae</taxon>
        <taxon>Cyphellophora</taxon>
    </lineage>
</organism>
<feature type="transmembrane region" description="Helical" evidence="7">
    <location>
        <begin position="134"/>
        <end position="156"/>
    </location>
</feature>
<feature type="transmembrane region" description="Helical" evidence="7">
    <location>
        <begin position="108"/>
        <end position="128"/>
    </location>
</feature>
<evidence type="ECO:0000256" key="3">
    <source>
        <dbReference type="ARBA" id="ARBA00022692"/>
    </source>
</evidence>
<protein>
    <recommendedName>
        <fullName evidence="8">Major facilitator superfamily (MFS) profile domain-containing protein</fullName>
    </recommendedName>
</protein>
<dbReference type="eggNOG" id="KOG2533">
    <property type="taxonomic scope" value="Eukaryota"/>
</dbReference>
<feature type="transmembrane region" description="Helical" evidence="7">
    <location>
        <begin position="338"/>
        <end position="358"/>
    </location>
</feature>
<comment type="subcellular location">
    <subcellularLocation>
        <location evidence="1">Membrane</location>
        <topology evidence="1">Multi-pass membrane protein</topology>
    </subcellularLocation>
</comment>
<dbReference type="InterPro" id="IPR020846">
    <property type="entry name" value="MFS_dom"/>
</dbReference>
<keyword evidence="4 7" id="KW-1133">Transmembrane helix</keyword>
<name>W2RX73_CYPE1</name>
<keyword evidence="10" id="KW-1185">Reference proteome</keyword>
<dbReference type="GeneID" id="19970395"/>
<dbReference type="PANTHER" id="PTHR43791">
    <property type="entry name" value="PERMEASE-RELATED"/>
    <property type="match status" value="1"/>
</dbReference>
<dbReference type="PROSITE" id="PS50850">
    <property type="entry name" value="MFS"/>
    <property type="match status" value="1"/>
</dbReference>
<dbReference type="InterPro" id="IPR011701">
    <property type="entry name" value="MFS"/>
</dbReference>
<dbReference type="OrthoDB" id="4127485at2759"/>
<evidence type="ECO:0000313" key="9">
    <source>
        <dbReference type="EMBL" id="ETN41121.1"/>
    </source>
</evidence>
<keyword evidence="2" id="KW-0813">Transport</keyword>
<feature type="transmembrane region" description="Helical" evidence="7">
    <location>
        <begin position="271"/>
        <end position="294"/>
    </location>
</feature>
<reference evidence="9 10" key="1">
    <citation type="submission" date="2013-03" db="EMBL/GenBank/DDBJ databases">
        <title>The Genome Sequence of Phialophora europaea CBS 101466.</title>
        <authorList>
            <consortium name="The Broad Institute Genomics Platform"/>
            <person name="Cuomo C."/>
            <person name="de Hoog S."/>
            <person name="Gorbushina A."/>
            <person name="Walker B."/>
            <person name="Young S.K."/>
            <person name="Zeng Q."/>
            <person name="Gargeya S."/>
            <person name="Fitzgerald M."/>
            <person name="Haas B."/>
            <person name="Abouelleil A."/>
            <person name="Allen A.W."/>
            <person name="Alvarado L."/>
            <person name="Arachchi H.M."/>
            <person name="Berlin A.M."/>
            <person name="Chapman S.B."/>
            <person name="Gainer-Dewar J."/>
            <person name="Goldberg J."/>
            <person name="Griggs A."/>
            <person name="Gujja S."/>
            <person name="Hansen M."/>
            <person name="Howarth C."/>
            <person name="Imamovic A."/>
            <person name="Ireland A."/>
            <person name="Larimer J."/>
            <person name="McCowan C."/>
            <person name="Murphy C."/>
            <person name="Pearson M."/>
            <person name="Poon T.W."/>
            <person name="Priest M."/>
            <person name="Roberts A."/>
            <person name="Saif S."/>
            <person name="Shea T."/>
            <person name="Sisk P."/>
            <person name="Sykes S."/>
            <person name="Wortman J."/>
            <person name="Nusbaum C."/>
            <person name="Birren B."/>
        </authorList>
    </citation>
    <scope>NUCLEOTIDE SEQUENCE [LARGE SCALE GENOMIC DNA]</scope>
    <source>
        <strain evidence="9 10">CBS 101466</strain>
    </source>
</reference>
<feature type="transmembrane region" description="Helical" evidence="7">
    <location>
        <begin position="202"/>
        <end position="222"/>
    </location>
</feature>
<feature type="domain" description="Major facilitator superfamily (MFS) profile" evidence="8">
    <location>
        <begin position="42"/>
        <end position="452"/>
    </location>
</feature>
<keyword evidence="3 7" id="KW-0812">Transmembrane</keyword>
<feature type="transmembrane region" description="Helical" evidence="7">
    <location>
        <begin position="42"/>
        <end position="60"/>
    </location>
</feature>
<dbReference type="RefSeq" id="XP_008715630.1">
    <property type="nucleotide sequence ID" value="XM_008717408.1"/>
</dbReference>
<evidence type="ECO:0000256" key="2">
    <source>
        <dbReference type="ARBA" id="ARBA00022448"/>
    </source>
</evidence>
<feature type="transmembrane region" description="Helical" evidence="7">
    <location>
        <begin position="168"/>
        <end position="190"/>
    </location>
</feature>
<keyword evidence="5 7" id="KW-0472">Membrane</keyword>
<feature type="transmembrane region" description="Helical" evidence="7">
    <location>
        <begin position="427"/>
        <end position="447"/>
    </location>
</feature>
<comment type="similarity">
    <text evidence="6">Belongs to the major facilitator superfamily. Allantoate permease family.</text>
</comment>
<dbReference type="InParanoid" id="W2RX73"/>
<evidence type="ECO:0000256" key="4">
    <source>
        <dbReference type="ARBA" id="ARBA00022989"/>
    </source>
</evidence>
<dbReference type="EMBL" id="KB822719">
    <property type="protein sequence ID" value="ETN41121.1"/>
    <property type="molecule type" value="Genomic_DNA"/>
</dbReference>
<dbReference type="HOGENOM" id="CLU_001265_0_5_1"/>
<accession>W2RX73</accession>
<dbReference type="SUPFAM" id="SSF103473">
    <property type="entry name" value="MFS general substrate transporter"/>
    <property type="match status" value="1"/>
</dbReference>
<dbReference type="GO" id="GO:0022857">
    <property type="term" value="F:transmembrane transporter activity"/>
    <property type="evidence" value="ECO:0007669"/>
    <property type="project" value="InterPro"/>
</dbReference>
<dbReference type="Proteomes" id="UP000030752">
    <property type="component" value="Unassembled WGS sequence"/>
</dbReference>
<dbReference type="VEuPathDB" id="FungiDB:HMPREF1541_03056"/>
<evidence type="ECO:0000256" key="1">
    <source>
        <dbReference type="ARBA" id="ARBA00004141"/>
    </source>
</evidence>
<dbReference type="PANTHER" id="PTHR43791:SF103">
    <property type="entry name" value="MAJOR FACILITATOR SUPERFAMILY (MFS) PROFILE DOMAIN-CONTAINING PROTEIN-RELATED"/>
    <property type="match status" value="1"/>
</dbReference>
<evidence type="ECO:0000259" key="8">
    <source>
        <dbReference type="PROSITE" id="PS50850"/>
    </source>
</evidence>